<evidence type="ECO:0000313" key="2">
    <source>
        <dbReference type="EMBL" id="KAH9369633.1"/>
    </source>
</evidence>
<gene>
    <name evidence="2" type="ORF">HPB48_010692</name>
</gene>
<keyword evidence="3" id="KW-1185">Reference proteome</keyword>
<evidence type="ECO:0000256" key="1">
    <source>
        <dbReference type="SAM" id="MobiDB-lite"/>
    </source>
</evidence>
<comment type="caution">
    <text evidence="2">The sequence shown here is derived from an EMBL/GenBank/DDBJ whole genome shotgun (WGS) entry which is preliminary data.</text>
</comment>
<accession>A0A9J6G4K4</accession>
<organism evidence="2 3">
    <name type="scientific">Haemaphysalis longicornis</name>
    <name type="common">Bush tick</name>
    <dbReference type="NCBI Taxonomy" id="44386"/>
    <lineage>
        <taxon>Eukaryota</taxon>
        <taxon>Metazoa</taxon>
        <taxon>Ecdysozoa</taxon>
        <taxon>Arthropoda</taxon>
        <taxon>Chelicerata</taxon>
        <taxon>Arachnida</taxon>
        <taxon>Acari</taxon>
        <taxon>Parasitiformes</taxon>
        <taxon>Ixodida</taxon>
        <taxon>Ixodoidea</taxon>
        <taxon>Ixodidae</taxon>
        <taxon>Haemaphysalinae</taxon>
        <taxon>Haemaphysalis</taxon>
    </lineage>
</organism>
<feature type="compositionally biased region" description="Basic residues" evidence="1">
    <location>
        <begin position="59"/>
        <end position="68"/>
    </location>
</feature>
<sequence length="193" mass="21186">MGPDFPSLPPFMVTKTAYSWQEPLVMLCAARMKKQEEEERVRGRRSVRSAGKDGTKYVGRVKKSHRDTKFHSGSVAASPAAADRSTSPNENELPVARSVVVAILPPHPDFCSPPPLLSALTYKSIHLCGFPSSARLPGRAVAARIKRTAEANKHRARATPADRKVRRVPRPLITLVQVRRSFTRSGGVHTACI</sequence>
<evidence type="ECO:0000313" key="3">
    <source>
        <dbReference type="Proteomes" id="UP000821853"/>
    </source>
</evidence>
<feature type="region of interest" description="Disordered" evidence="1">
    <location>
        <begin position="35"/>
        <end position="90"/>
    </location>
</feature>
<dbReference type="VEuPathDB" id="VectorBase:HLOH_056758"/>
<dbReference type="AlphaFoldDB" id="A0A9J6G4K4"/>
<dbReference type="EMBL" id="JABSTR010000005">
    <property type="protein sequence ID" value="KAH9369633.1"/>
    <property type="molecule type" value="Genomic_DNA"/>
</dbReference>
<dbReference type="Proteomes" id="UP000821853">
    <property type="component" value="Chromosome 3"/>
</dbReference>
<proteinExistence type="predicted"/>
<protein>
    <submittedName>
        <fullName evidence="2">Uncharacterized protein</fullName>
    </submittedName>
</protein>
<reference evidence="2 3" key="1">
    <citation type="journal article" date="2020" name="Cell">
        <title>Large-Scale Comparative Analyses of Tick Genomes Elucidate Their Genetic Diversity and Vector Capacities.</title>
        <authorList>
            <consortium name="Tick Genome and Microbiome Consortium (TIGMIC)"/>
            <person name="Jia N."/>
            <person name="Wang J."/>
            <person name="Shi W."/>
            <person name="Du L."/>
            <person name="Sun Y."/>
            <person name="Zhan W."/>
            <person name="Jiang J.F."/>
            <person name="Wang Q."/>
            <person name="Zhang B."/>
            <person name="Ji P."/>
            <person name="Bell-Sakyi L."/>
            <person name="Cui X.M."/>
            <person name="Yuan T.T."/>
            <person name="Jiang B.G."/>
            <person name="Yang W.F."/>
            <person name="Lam T.T."/>
            <person name="Chang Q.C."/>
            <person name="Ding S.J."/>
            <person name="Wang X.J."/>
            <person name="Zhu J.G."/>
            <person name="Ruan X.D."/>
            <person name="Zhao L."/>
            <person name="Wei J.T."/>
            <person name="Ye R.Z."/>
            <person name="Que T.C."/>
            <person name="Du C.H."/>
            <person name="Zhou Y.H."/>
            <person name="Cheng J.X."/>
            <person name="Dai P.F."/>
            <person name="Guo W.B."/>
            <person name="Han X.H."/>
            <person name="Huang E.J."/>
            <person name="Li L.F."/>
            <person name="Wei W."/>
            <person name="Gao Y.C."/>
            <person name="Liu J.Z."/>
            <person name="Shao H.Z."/>
            <person name="Wang X."/>
            <person name="Wang C.C."/>
            <person name="Yang T.C."/>
            <person name="Huo Q.B."/>
            <person name="Li W."/>
            <person name="Chen H.Y."/>
            <person name="Chen S.E."/>
            <person name="Zhou L.G."/>
            <person name="Ni X.B."/>
            <person name="Tian J.H."/>
            <person name="Sheng Y."/>
            <person name="Liu T."/>
            <person name="Pan Y.S."/>
            <person name="Xia L.Y."/>
            <person name="Li J."/>
            <person name="Zhao F."/>
            <person name="Cao W.C."/>
        </authorList>
    </citation>
    <scope>NUCLEOTIDE SEQUENCE [LARGE SCALE GENOMIC DNA]</scope>
    <source>
        <strain evidence="2">HaeL-2018</strain>
    </source>
</reference>
<name>A0A9J6G4K4_HAELO</name>